<feature type="region of interest" description="Disordered" evidence="1">
    <location>
        <begin position="24"/>
        <end position="44"/>
    </location>
</feature>
<gene>
    <name evidence="2" type="ORF">INT43_001813</name>
</gene>
<reference evidence="2" key="1">
    <citation type="submission" date="2020-12" db="EMBL/GenBank/DDBJ databases">
        <title>Metabolic potential, ecology and presence of endohyphal bacteria is reflected in genomic diversity of Mucoromycotina.</title>
        <authorList>
            <person name="Muszewska A."/>
            <person name="Okrasinska A."/>
            <person name="Steczkiewicz K."/>
            <person name="Drgas O."/>
            <person name="Orlowska M."/>
            <person name="Perlinska-Lenart U."/>
            <person name="Aleksandrzak-Piekarczyk T."/>
            <person name="Szatraj K."/>
            <person name="Zielenkiewicz U."/>
            <person name="Pilsyk S."/>
            <person name="Malc E."/>
            <person name="Mieczkowski P."/>
            <person name="Kruszewska J.S."/>
            <person name="Biernat P."/>
            <person name="Pawlowska J."/>
        </authorList>
    </citation>
    <scope>NUCLEOTIDE SEQUENCE</scope>
    <source>
        <strain evidence="2">WA0000067209</strain>
    </source>
</reference>
<dbReference type="OrthoDB" id="296767at2759"/>
<dbReference type="AlphaFoldDB" id="A0A8H7PTI4"/>
<feature type="compositionally biased region" description="Basic and acidic residues" evidence="1">
    <location>
        <begin position="801"/>
        <end position="810"/>
    </location>
</feature>
<feature type="compositionally biased region" description="Polar residues" evidence="1">
    <location>
        <begin position="26"/>
        <end position="38"/>
    </location>
</feature>
<dbReference type="PANTHER" id="PTHR37988:SF1">
    <property type="entry name" value="UPF0592 MEMBRANE PROTEIN C7D4.03C"/>
    <property type="match status" value="1"/>
</dbReference>
<sequence>MLYAETHRTSPLLSAYEKSQDIIHSPDSTLSPLPQPTETKSHRGRAKHGLFHILSEKSMAVKIFGHDTTTKKIFKTRTNITSASTVHLVSDIGQVDYRLARKALVRYGQMIMSGFENTICPSRFHNKDRHKLDVLKHQLLPWLARRYLANEKEVGSGRNTLLRWWRALMNTVVHTVYNERSYYFEAILEIMIRCGSPNYVDWADLNLQAGWGDAATEEDYRSYRALLLNTLQYAIDRLNQKAVYSNVIVFCAKIFGEINVSWPKTNAETMALIYLPNKLFSPKFFQNPWYVNGLASSFDTATNEIQANSGRNRMSWRVCAIRSKSREDILLYIPQHLHNLVCRDFRTLMNNIKSSKTSQPKPIEQVGNWLRRWQSDDSELFFAFYKHYHVVLKEYMHQTYIGAPPNFNSHVPKTMVPATPMSDIPKTTVPPISDIPKTMMLSAAPAYVFLAAFFQEKIDSLLHREINSVTTIVQWDSNGIPRDSHLHPGQDEDPACESRPNLTCTSTSDDERPISSFISNSPPPSGSNHGKPKVLELATRRYADCMVKSVLCCPKGTFHGMADVWIRTAIKRTKLSAVESIFCLFDLLETIINDFMAQREHCGMLSNIPINVSYLLETIRTILQQSDHTITLVRTLSFVYTHFELLTRDPACMNDLCLKTLLHPATFERLFLHWSRNVRVFFIRTLIWRVGQVWKDAQVRWDEANTANFCQQDQCWSRLHQCGSGSISSFNAAYERSALEAHIVLESLLIVFHTQYHHFESKIDGLPESEKFKLLSTLTCADLPKSILAQHQSSPKPVHHIYPDPEASREKPKRALTFGRSTKKRPSGDKLMRFFSMRSVKASSRPPVPSSLEDNSSATMKSSILQMSSVCSEEDDSQSSNTAASTCSSSISVLESKSKNSVFATYMAHANEWRYDLKSHVYAKKVVSESNTALMEFEAWDPKAALSRNESELPCLGLDWPKNWTESSG</sequence>
<feature type="region of interest" description="Disordered" evidence="1">
    <location>
        <begin position="840"/>
        <end position="859"/>
    </location>
</feature>
<accession>A0A8H7PTI4</accession>
<name>A0A8H7PTI4_MORIS</name>
<dbReference type="InterPro" id="IPR013887">
    <property type="entry name" value="UPF0592"/>
</dbReference>
<proteinExistence type="predicted"/>
<feature type="compositionally biased region" description="Low complexity" evidence="1">
    <location>
        <begin position="878"/>
        <end position="889"/>
    </location>
</feature>
<feature type="region of interest" description="Disordered" evidence="1">
    <location>
        <begin position="480"/>
        <end position="532"/>
    </location>
</feature>
<organism evidence="2 3">
    <name type="scientific">Mortierella isabellina</name>
    <name type="common">Filamentous fungus</name>
    <name type="synonym">Umbelopsis isabellina</name>
    <dbReference type="NCBI Taxonomy" id="91625"/>
    <lineage>
        <taxon>Eukaryota</taxon>
        <taxon>Fungi</taxon>
        <taxon>Fungi incertae sedis</taxon>
        <taxon>Mucoromycota</taxon>
        <taxon>Mucoromycotina</taxon>
        <taxon>Umbelopsidomycetes</taxon>
        <taxon>Umbelopsidales</taxon>
        <taxon>Umbelopsidaceae</taxon>
        <taxon>Umbelopsis</taxon>
    </lineage>
</organism>
<keyword evidence="3" id="KW-1185">Reference proteome</keyword>
<dbReference type="Proteomes" id="UP000654370">
    <property type="component" value="Unassembled WGS sequence"/>
</dbReference>
<feature type="region of interest" description="Disordered" evidence="1">
    <location>
        <begin position="792"/>
        <end position="827"/>
    </location>
</feature>
<comment type="caution">
    <text evidence="2">The sequence shown here is derived from an EMBL/GenBank/DDBJ whole genome shotgun (WGS) entry which is preliminary data.</text>
</comment>
<dbReference type="Pfam" id="PF08578">
    <property type="entry name" value="DUF1765"/>
    <property type="match status" value="1"/>
</dbReference>
<evidence type="ECO:0008006" key="4">
    <source>
        <dbReference type="Google" id="ProtNLM"/>
    </source>
</evidence>
<evidence type="ECO:0000313" key="3">
    <source>
        <dbReference type="Proteomes" id="UP000654370"/>
    </source>
</evidence>
<feature type="region of interest" description="Disordered" evidence="1">
    <location>
        <begin position="867"/>
        <end position="889"/>
    </location>
</feature>
<dbReference type="EMBL" id="JAEPQZ010000007">
    <property type="protein sequence ID" value="KAG2178966.1"/>
    <property type="molecule type" value="Genomic_DNA"/>
</dbReference>
<evidence type="ECO:0000313" key="2">
    <source>
        <dbReference type="EMBL" id="KAG2178966.1"/>
    </source>
</evidence>
<evidence type="ECO:0000256" key="1">
    <source>
        <dbReference type="SAM" id="MobiDB-lite"/>
    </source>
</evidence>
<dbReference type="PANTHER" id="PTHR37988">
    <property type="entry name" value="UPF0592 MEMBRANE PROTEIN C7D4.03C"/>
    <property type="match status" value="1"/>
</dbReference>
<protein>
    <recommendedName>
        <fullName evidence="4">DUF1765-domain-containing protein</fullName>
    </recommendedName>
</protein>